<evidence type="ECO:0000256" key="1">
    <source>
        <dbReference type="ARBA" id="ARBA00010359"/>
    </source>
</evidence>
<keyword evidence="7" id="KW-1185">Reference proteome</keyword>
<dbReference type="Gene3D" id="3.30.780.10">
    <property type="entry name" value="SUI1-like domain"/>
    <property type="match status" value="1"/>
</dbReference>
<organism evidence="6 7">
    <name type="scientific">Dentipellis fragilis</name>
    <dbReference type="NCBI Taxonomy" id="205917"/>
    <lineage>
        <taxon>Eukaryota</taxon>
        <taxon>Fungi</taxon>
        <taxon>Dikarya</taxon>
        <taxon>Basidiomycota</taxon>
        <taxon>Agaricomycotina</taxon>
        <taxon>Agaricomycetes</taxon>
        <taxon>Russulales</taxon>
        <taxon>Hericiaceae</taxon>
        <taxon>Dentipellis</taxon>
    </lineage>
</organism>
<dbReference type="InterPro" id="IPR015947">
    <property type="entry name" value="PUA-like_sf"/>
</dbReference>
<dbReference type="Pfam" id="PF17832">
    <property type="entry name" value="Pre-PUA"/>
    <property type="match status" value="1"/>
</dbReference>
<protein>
    <submittedName>
        <fullName evidence="6">Uncharacterized protein</fullName>
    </submittedName>
</protein>
<dbReference type="Pfam" id="PF01253">
    <property type="entry name" value="SUI1"/>
    <property type="match status" value="1"/>
</dbReference>
<feature type="domain" description="DM2" evidence="5">
    <location>
        <begin position="408"/>
        <end position="496"/>
    </location>
</feature>
<dbReference type="STRING" id="205917.A0A4Y9YV15"/>
<dbReference type="PANTHER" id="PTHR12217:SF4">
    <property type="entry name" value="EUKARYOTIC TRANSLATION INITIATION FACTOR 2D"/>
    <property type="match status" value="1"/>
</dbReference>
<dbReference type="CDD" id="cd11610">
    <property type="entry name" value="eIF2D_N"/>
    <property type="match status" value="1"/>
</dbReference>
<dbReference type="PROSITE" id="PS50296">
    <property type="entry name" value="SUI1"/>
    <property type="match status" value="1"/>
</dbReference>
<feature type="region of interest" description="Disordered" evidence="3">
    <location>
        <begin position="1"/>
        <end position="22"/>
    </location>
</feature>
<dbReference type="InterPro" id="IPR039757">
    <property type="entry name" value="EIF2D"/>
</dbReference>
<evidence type="ECO:0000259" key="4">
    <source>
        <dbReference type="PROSITE" id="PS50296"/>
    </source>
</evidence>
<dbReference type="OrthoDB" id="199771at2759"/>
<evidence type="ECO:0000256" key="2">
    <source>
        <dbReference type="ARBA" id="ARBA00022490"/>
    </source>
</evidence>
<reference evidence="6 7" key="1">
    <citation type="submission" date="2019-02" db="EMBL/GenBank/DDBJ databases">
        <title>Genome sequencing of the rare red list fungi Dentipellis fragilis.</title>
        <authorList>
            <person name="Buettner E."/>
            <person name="Kellner H."/>
        </authorList>
    </citation>
    <scope>NUCLEOTIDE SEQUENCE [LARGE SCALE GENOMIC DNA]</scope>
    <source>
        <strain evidence="6 7">DSM 105465</strain>
    </source>
</reference>
<evidence type="ECO:0000313" key="6">
    <source>
        <dbReference type="EMBL" id="TFY65557.1"/>
    </source>
</evidence>
<comment type="similarity">
    <text evidence="1">Belongs to the eIF2D family.</text>
</comment>
<name>A0A4Y9YV15_9AGAM</name>
<dbReference type="Pfam" id="PF26291">
    <property type="entry name" value="SWIB_eIF2D"/>
    <property type="match status" value="1"/>
</dbReference>
<sequence length="609" mass="65866">MFKKPLSDTKTSAPLRGSERRKLRQRAQQAYAIDQEELPLLVPEGLLVMKFSTHHKEPGLLYLSAEGDPLWFSIGKNANDSELIPTVYTLWKRPMLLPCLTTPSPVIPVLIGGADLMVPGVVQCVGKPNPGTLVCVSQYERGFMGPGLAVGRMAVDPTKLLSGQIDKGKAVVILHTWKDSLWELGSKADPPPPEPFGAVPKKDEETGITGSNGSAPTTQPGGQSGGGVETGEPAQGGRQAEASVSDPSKASVEPEEDKGESSGEEEKLTPEEVSTVLRTSLLQALKTTLASLPTSAFPMQATTFYTSHILPARPASRTGSISIDIKHSAFKSLTAFLKQSEKQGLIKLKDSKPDVAISAVFPTHADVAAHALHLTVGEIDDKKRKEKERADRREQAEEARERSLSVVELWKPHQTSVKLFQDVQMDTSALYTGSEVRAALNNYVATHDLINHTDQRLINVASDDILNAATSNKSKPPLVSATREELTVALCDRMQPWHRVRMGKSDPVTKKGQLRPISVVVKIRQGRKACTLITGFESFLLSPTTIADALRARCASSTAVSPLPGRGGGEEIMVQGKQLKTVTDFLTGELGVPKKWIEVADLSDAKKKK</sequence>
<dbReference type="PANTHER" id="PTHR12217">
    <property type="entry name" value="EUKARYOTIC TRANSLATION INITIATION FACTOR 2D"/>
    <property type="match status" value="1"/>
</dbReference>
<evidence type="ECO:0000256" key="3">
    <source>
        <dbReference type="SAM" id="MobiDB-lite"/>
    </source>
</evidence>
<feature type="region of interest" description="Disordered" evidence="3">
    <location>
        <begin position="184"/>
        <end position="272"/>
    </location>
</feature>
<dbReference type="SUPFAM" id="SSF47592">
    <property type="entry name" value="SWIB/MDM2 domain"/>
    <property type="match status" value="1"/>
</dbReference>
<dbReference type="InterPro" id="IPR036877">
    <property type="entry name" value="SUI1_dom_sf"/>
</dbReference>
<dbReference type="AlphaFoldDB" id="A0A4Y9YV15"/>
<dbReference type="InterPro" id="IPR048248">
    <property type="entry name" value="PUA_eIF2d-like"/>
</dbReference>
<gene>
    <name evidence="6" type="ORF">EVG20_g5538</name>
</gene>
<dbReference type="GO" id="GO:0003743">
    <property type="term" value="F:translation initiation factor activity"/>
    <property type="evidence" value="ECO:0007669"/>
    <property type="project" value="InterPro"/>
</dbReference>
<dbReference type="SUPFAM" id="SSF88697">
    <property type="entry name" value="PUA domain-like"/>
    <property type="match status" value="1"/>
</dbReference>
<dbReference type="PROSITE" id="PS51925">
    <property type="entry name" value="SWIB_MDM2"/>
    <property type="match status" value="1"/>
</dbReference>
<dbReference type="InterPro" id="IPR003121">
    <property type="entry name" value="SWIB_MDM2_domain"/>
</dbReference>
<comment type="caution">
    <text evidence="6">The sequence shown here is derived from an EMBL/GenBank/DDBJ whole genome shotgun (WGS) entry which is preliminary data.</text>
</comment>
<dbReference type="InterPro" id="IPR039759">
    <property type="entry name" value="eIF2D_SUI1"/>
</dbReference>
<dbReference type="Pfam" id="PF26292">
    <property type="entry name" value="PUA_elF2D"/>
    <property type="match status" value="1"/>
</dbReference>
<dbReference type="CDD" id="cd11608">
    <property type="entry name" value="eIF2D_C"/>
    <property type="match status" value="1"/>
</dbReference>
<dbReference type="GO" id="GO:0001731">
    <property type="term" value="P:formation of translation preinitiation complex"/>
    <property type="evidence" value="ECO:0007669"/>
    <property type="project" value="InterPro"/>
</dbReference>
<proteinExistence type="inferred from homology"/>
<dbReference type="InterPro" id="IPR036885">
    <property type="entry name" value="SWIB_MDM2_dom_sf"/>
</dbReference>
<dbReference type="InterPro" id="IPR048247">
    <property type="entry name" value="eIF2D_N"/>
</dbReference>
<dbReference type="InterPro" id="IPR041366">
    <property type="entry name" value="Pre-PUA"/>
</dbReference>
<evidence type="ECO:0000259" key="5">
    <source>
        <dbReference type="PROSITE" id="PS51925"/>
    </source>
</evidence>
<dbReference type="PROSITE" id="PS50890">
    <property type="entry name" value="PUA"/>
    <property type="match status" value="1"/>
</dbReference>
<dbReference type="Proteomes" id="UP000298327">
    <property type="component" value="Unassembled WGS sequence"/>
</dbReference>
<dbReference type="InterPro" id="IPR057429">
    <property type="entry name" value="WH_eIF2D"/>
</dbReference>
<feature type="domain" description="SUI1" evidence="4">
    <location>
        <begin position="517"/>
        <end position="590"/>
    </location>
</feature>
<dbReference type="Gene3D" id="3.10.400.20">
    <property type="match status" value="1"/>
</dbReference>
<dbReference type="CDD" id="cd21156">
    <property type="entry name" value="PUA_eIF2d-like"/>
    <property type="match status" value="1"/>
</dbReference>
<evidence type="ECO:0000313" key="7">
    <source>
        <dbReference type="Proteomes" id="UP000298327"/>
    </source>
</evidence>
<dbReference type="SUPFAM" id="SSF55159">
    <property type="entry name" value="eIF1-like"/>
    <property type="match status" value="1"/>
</dbReference>
<dbReference type="FunFam" id="3.30.780.10:FF:000008">
    <property type="entry name" value="eukaryotic translation initiation factor 2D"/>
    <property type="match status" value="1"/>
</dbReference>
<dbReference type="EMBL" id="SEOQ01000331">
    <property type="protein sequence ID" value="TFY65557.1"/>
    <property type="molecule type" value="Genomic_DNA"/>
</dbReference>
<dbReference type="InterPro" id="IPR058886">
    <property type="entry name" value="SWIB_eIF2D"/>
</dbReference>
<keyword evidence="2" id="KW-0963">Cytoplasm</keyword>
<feature type="compositionally biased region" description="Basic and acidic residues" evidence="3">
    <location>
        <begin position="259"/>
        <end position="270"/>
    </location>
</feature>
<dbReference type="Pfam" id="PF25304">
    <property type="entry name" value="WHD_eIF2D"/>
    <property type="match status" value="1"/>
</dbReference>
<accession>A0A4Y9YV15</accession>
<dbReference type="InterPro" id="IPR001950">
    <property type="entry name" value="SUI1"/>
</dbReference>